<protein>
    <submittedName>
        <fullName evidence="2">Uncharacterized protein</fullName>
    </submittedName>
</protein>
<dbReference type="Proteomes" id="UP001497497">
    <property type="component" value="Unassembled WGS sequence"/>
</dbReference>
<organism evidence="2 3">
    <name type="scientific">Lymnaea stagnalis</name>
    <name type="common">Great pond snail</name>
    <name type="synonym">Helix stagnalis</name>
    <dbReference type="NCBI Taxonomy" id="6523"/>
    <lineage>
        <taxon>Eukaryota</taxon>
        <taxon>Metazoa</taxon>
        <taxon>Spiralia</taxon>
        <taxon>Lophotrochozoa</taxon>
        <taxon>Mollusca</taxon>
        <taxon>Gastropoda</taxon>
        <taxon>Heterobranchia</taxon>
        <taxon>Euthyneura</taxon>
        <taxon>Panpulmonata</taxon>
        <taxon>Hygrophila</taxon>
        <taxon>Lymnaeoidea</taxon>
        <taxon>Lymnaeidae</taxon>
        <taxon>Lymnaea</taxon>
    </lineage>
</organism>
<evidence type="ECO:0000313" key="2">
    <source>
        <dbReference type="EMBL" id="CAL1530925.1"/>
    </source>
</evidence>
<reference evidence="2 3" key="1">
    <citation type="submission" date="2024-04" db="EMBL/GenBank/DDBJ databases">
        <authorList>
            <consortium name="Genoscope - CEA"/>
            <person name="William W."/>
        </authorList>
    </citation>
    <scope>NUCLEOTIDE SEQUENCE [LARGE SCALE GENOMIC DNA]</scope>
</reference>
<dbReference type="AlphaFoldDB" id="A0AAV2HB57"/>
<feature type="compositionally biased region" description="Basic and acidic residues" evidence="1">
    <location>
        <begin position="139"/>
        <end position="150"/>
    </location>
</feature>
<feature type="compositionally biased region" description="Basic residues" evidence="1">
    <location>
        <begin position="151"/>
        <end position="162"/>
    </location>
</feature>
<feature type="region of interest" description="Disordered" evidence="1">
    <location>
        <begin position="1"/>
        <end position="103"/>
    </location>
</feature>
<feature type="compositionally biased region" description="Basic residues" evidence="1">
    <location>
        <begin position="1"/>
        <end position="12"/>
    </location>
</feature>
<proteinExistence type="predicted"/>
<feature type="non-terminal residue" evidence="2">
    <location>
        <position position="1"/>
    </location>
</feature>
<feature type="compositionally biased region" description="Acidic residues" evidence="1">
    <location>
        <begin position="79"/>
        <end position="91"/>
    </location>
</feature>
<gene>
    <name evidence="2" type="ORF">GSLYS_00005050001</name>
</gene>
<accession>A0AAV2HB57</accession>
<keyword evidence="3" id="KW-1185">Reference proteome</keyword>
<feature type="compositionally biased region" description="Basic and acidic residues" evidence="1">
    <location>
        <begin position="200"/>
        <end position="211"/>
    </location>
</feature>
<feature type="compositionally biased region" description="Pro residues" evidence="1">
    <location>
        <begin position="28"/>
        <end position="53"/>
    </location>
</feature>
<feature type="region of interest" description="Disordered" evidence="1">
    <location>
        <begin position="132"/>
        <end position="211"/>
    </location>
</feature>
<evidence type="ECO:0000313" key="3">
    <source>
        <dbReference type="Proteomes" id="UP001497497"/>
    </source>
</evidence>
<feature type="compositionally biased region" description="Acidic residues" evidence="1">
    <location>
        <begin position="169"/>
        <end position="187"/>
    </location>
</feature>
<sequence length="211" mass="23427">GKSGRKGRKSIPRKITQGEGDEGTFVQPAPPPPIPLPQQPPPLPPPQPPPPHLPVISNNLPPHLPQPGVLKPFVIQNPDTDDEIDEDEEVEIPIPPPAPNTGQMIHEKIAPIASVMNFQPLNVNPEKDAETIARMANRRPRDEDIMEVDKRPRRQSQRRSPKVHTSDMEQTDSEENETEADVNDNTDTDWVPGSRRRSRGKSDAGEKGKIL</sequence>
<dbReference type="EMBL" id="CAXITT010000078">
    <property type="protein sequence ID" value="CAL1530925.1"/>
    <property type="molecule type" value="Genomic_DNA"/>
</dbReference>
<evidence type="ECO:0000256" key="1">
    <source>
        <dbReference type="SAM" id="MobiDB-lite"/>
    </source>
</evidence>
<comment type="caution">
    <text evidence="2">The sequence shown here is derived from an EMBL/GenBank/DDBJ whole genome shotgun (WGS) entry which is preliminary data.</text>
</comment>
<name>A0AAV2HB57_LYMST</name>